<keyword evidence="4" id="KW-1185">Reference proteome</keyword>
<dbReference type="InterPro" id="IPR022123">
    <property type="entry name" value="DUF3658"/>
</dbReference>
<protein>
    <submittedName>
        <fullName evidence="3">DUF1835 domain-containing protein</fullName>
    </submittedName>
</protein>
<reference evidence="3 4" key="1">
    <citation type="submission" date="2021-04" db="EMBL/GenBank/DDBJ databases">
        <title>Chitinophaga sp. nov., isolated from the rhizosphere soil.</title>
        <authorList>
            <person name="He S."/>
        </authorList>
    </citation>
    <scope>NUCLEOTIDE SEQUENCE [LARGE SCALE GENOMIC DNA]</scope>
    <source>
        <strain evidence="3 4">2R12</strain>
    </source>
</reference>
<evidence type="ECO:0000259" key="2">
    <source>
        <dbReference type="Pfam" id="PF12395"/>
    </source>
</evidence>
<dbReference type="InterPro" id="IPR014973">
    <property type="entry name" value="DUF1835"/>
</dbReference>
<feature type="domain" description="DUF1835" evidence="1">
    <location>
        <begin position="5"/>
        <end position="122"/>
    </location>
</feature>
<feature type="domain" description="DUF3658" evidence="2">
    <location>
        <begin position="143"/>
        <end position="249"/>
    </location>
</feature>
<dbReference type="Pfam" id="PF08874">
    <property type="entry name" value="DUF1835"/>
    <property type="match status" value="1"/>
</dbReference>
<evidence type="ECO:0000259" key="1">
    <source>
        <dbReference type="Pfam" id="PF08874"/>
    </source>
</evidence>
<evidence type="ECO:0000313" key="4">
    <source>
        <dbReference type="Proteomes" id="UP000676386"/>
    </source>
</evidence>
<comment type="caution">
    <text evidence="3">The sequence shown here is derived from an EMBL/GenBank/DDBJ whole genome shotgun (WGS) entry which is preliminary data.</text>
</comment>
<sequence length="259" mass="29426">MSDLHLAVTFSTAGVLRWAINEKMLTGEAIAVDEIPSIGPLDDGKERIAFLKALCFDDQREFLYEHKTDAFECWHSLQVRLRDVPVNRLVIWSGTDGSDYVFTRMACYWLEGIPVEVSLVKVPPYHGYHSISVYSFYELASFITDAEPLNLAERKTLAEEYMRIVAHPGLLRECDERGQLQFLDLSAHDAEIMSYCSRRWTSAVRVMGQTLGLHDPKNSLSELLVGGRMKALIEAGKLESKGTLKFLRTFHVRLPKTEI</sequence>
<dbReference type="Proteomes" id="UP000676386">
    <property type="component" value="Unassembled WGS sequence"/>
</dbReference>
<name>A0ABS5IU93_9BACT</name>
<dbReference type="EMBL" id="JAGTXB010000002">
    <property type="protein sequence ID" value="MBS0026534.1"/>
    <property type="molecule type" value="Genomic_DNA"/>
</dbReference>
<accession>A0ABS5IU93</accession>
<dbReference type="RefSeq" id="WP_211971675.1">
    <property type="nucleotide sequence ID" value="NZ_CBFHAM010000048.1"/>
</dbReference>
<dbReference type="Pfam" id="PF12395">
    <property type="entry name" value="DUF3658"/>
    <property type="match status" value="1"/>
</dbReference>
<evidence type="ECO:0000313" key="3">
    <source>
        <dbReference type="EMBL" id="MBS0026534.1"/>
    </source>
</evidence>
<organism evidence="3 4">
    <name type="scientific">Chitinophaga hostae</name>
    <dbReference type="NCBI Taxonomy" id="2831022"/>
    <lineage>
        <taxon>Bacteria</taxon>
        <taxon>Pseudomonadati</taxon>
        <taxon>Bacteroidota</taxon>
        <taxon>Chitinophagia</taxon>
        <taxon>Chitinophagales</taxon>
        <taxon>Chitinophagaceae</taxon>
        <taxon>Chitinophaga</taxon>
    </lineage>
</organism>
<gene>
    <name evidence="3" type="ORF">KE626_04345</name>
</gene>
<proteinExistence type="predicted"/>